<evidence type="ECO:0000256" key="17">
    <source>
        <dbReference type="RuleBase" id="RU004020"/>
    </source>
</evidence>
<dbReference type="PANTHER" id="PTHR37984">
    <property type="entry name" value="PROTEIN CBG26694"/>
    <property type="match status" value="1"/>
</dbReference>
<evidence type="ECO:0000256" key="11">
    <source>
        <dbReference type="ARBA" id="ARBA00022918"/>
    </source>
</evidence>
<dbReference type="PROSITE" id="PS50994">
    <property type="entry name" value="INTEGRASE"/>
    <property type="match status" value="1"/>
</dbReference>
<keyword evidence="14" id="KW-0238">DNA-binding</keyword>
<dbReference type="GO" id="GO:0003723">
    <property type="term" value="F:RNA binding"/>
    <property type="evidence" value="ECO:0007669"/>
    <property type="project" value="UniProtKB-KW"/>
</dbReference>
<keyword evidence="4" id="KW-0548">Nucleotidyltransferase</keyword>
<evidence type="ECO:0000256" key="4">
    <source>
        <dbReference type="ARBA" id="ARBA00022695"/>
    </source>
</evidence>
<evidence type="ECO:0000256" key="12">
    <source>
        <dbReference type="ARBA" id="ARBA00023015"/>
    </source>
</evidence>
<keyword evidence="8" id="KW-0460">Magnesium</keyword>
<dbReference type="InterPro" id="IPR036397">
    <property type="entry name" value="RNaseH_sf"/>
</dbReference>
<dbReference type="InterPro" id="IPR012337">
    <property type="entry name" value="RNaseH-like_sf"/>
</dbReference>
<dbReference type="Pfam" id="PF17919">
    <property type="entry name" value="RT_RNaseH_2"/>
    <property type="match status" value="1"/>
</dbReference>
<evidence type="ECO:0000256" key="14">
    <source>
        <dbReference type="ARBA" id="ARBA00023125"/>
    </source>
</evidence>
<gene>
    <name evidence="20" type="ORF">MEDL_14917</name>
</gene>
<keyword evidence="9" id="KW-0694">RNA-binding</keyword>
<dbReference type="EMBL" id="CAJPWZ010000739">
    <property type="protein sequence ID" value="CAG2200262.1"/>
    <property type="molecule type" value="Genomic_DNA"/>
</dbReference>
<dbReference type="InterPro" id="IPR041588">
    <property type="entry name" value="Integrase_H2C2"/>
</dbReference>
<dbReference type="GO" id="GO:0003700">
    <property type="term" value="F:DNA-binding transcription factor activity"/>
    <property type="evidence" value="ECO:0007669"/>
    <property type="project" value="InterPro"/>
</dbReference>
<dbReference type="Gene3D" id="2.40.70.10">
    <property type="entry name" value="Acid Proteases"/>
    <property type="match status" value="1"/>
</dbReference>
<dbReference type="InterPro" id="IPR041577">
    <property type="entry name" value="RT_RNaseH_2"/>
</dbReference>
<evidence type="ECO:0000256" key="6">
    <source>
        <dbReference type="ARBA" id="ARBA00022759"/>
    </source>
</evidence>
<dbReference type="GO" id="GO:0004190">
    <property type="term" value="F:aspartic-type endopeptidase activity"/>
    <property type="evidence" value="ECO:0007669"/>
    <property type="project" value="InterPro"/>
</dbReference>
<evidence type="ECO:0000256" key="3">
    <source>
        <dbReference type="ARBA" id="ARBA00022679"/>
    </source>
</evidence>
<dbReference type="PANTHER" id="PTHR37984:SF15">
    <property type="entry name" value="INTEGRASE CATALYTIC DOMAIN-CONTAINING PROTEIN"/>
    <property type="match status" value="1"/>
</dbReference>
<dbReference type="GO" id="GO:0015074">
    <property type="term" value="P:DNA integration"/>
    <property type="evidence" value="ECO:0007669"/>
    <property type="project" value="UniProtKB-KW"/>
</dbReference>
<proteinExistence type="inferred from homology"/>
<dbReference type="GO" id="GO:0006508">
    <property type="term" value="P:proteolysis"/>
    <property type="evidence" value="ECO:0007669"/>
    <property type="project" value="InterPro"/>
</dbReference>
<feature type="compositionally biased region" description="Basic and acidic residues" evidence="18">
    <location>
        <begin position="54"/>
        <end position="66"/>
    </location>
</feature>
<evidence type="ECO:0000256" key="1">
    <source>
        <dbReference type="ARBA" id="ARBA00004123"/>
    </source>
</evidence>
<dbReference type="PRINTS" id="PR00056">
    <property type="entry name" value="HSFDOMAIN"/>
</dbReference>
<accession>A0A8S3QZA1</accession>
<reference evidence="20" key="1">
    <citation type="submission" date="2021-03" db="EMBL/GenBank/DDBJ databases">
        <authorList>
            <person name="Bekaert M."/>
        </authorList>
    </citation>
    <scope>NUCLEOTIDE SEQUENCE</scope>
</reference>
<dbReference type="FunFam" id="3.10.20.370:FF:000001">
    <property type="entry name" value="Retrovirus-related Pol polyprotein from transposon 17.6-like protein"/>
    <property type="match status" value="1"/>
</dbReference>
<feature type="region of interest" description="Disordered" evidence="18">
    <location>
        <begin position="54"/>
        <end position="92"/>
    </location>
</feature>
<dbReference type="Gene3D" id="1.10.10.10">
    <property type="entry name" value="Winged helix-like DNA-binding domain superfamily/Winged helix DNA-binding domain"/>
    <property type="match status" value="1"/>
</dbReference>
<protein>
    <submittedName>
        <fullName evidence="20">Heat shock factor protein 3,Heat shock factor protein,Heat shock factor protein 4,Heat shock factor protein 1</fullName>
    </submittedName>
</protein>
<dbReference type="Gene3D" id="3.30.420.10">
    <property type="entry name" value="Ribonuclease H-like superfamily/Ribonuclease H"/>
    <property type="match status" value="1"/>
</dbReference>
<evidence type="ECO:0000256" key="18">
    <source>
        <dbReference type="SAM" id="MobiDB-lite"/>
    </source>
</evidence>
<evidence type="ECO:0000256" key="5">
    <source>
        <dbReference type="ARBA" id="ARBA00022722"/>
    </source>
</evidence>
<dbReference type="InterPro" id="IPR001584">
    <property type="entry name" value="Integrase_cat-core"/>
</dbReference>
<dbReference type="Gene3D" id="3.30.70.270">
    <property type="match status" value="1"/>
</dbReference>
<comment type="caution">
    <text evidence="20">The sequence shown here is derived from an EMBL/GenBank/DDBJ whole genome shotgun (WGS) entry which is preliminary data.</text>
</comment>
<keyword evidence="11" id="KW-0695">RNA-directed DNA polymerase</keyword>
<keyword evidence="5" id="KW-0540">Nuclease</keyword>
<dbReference type="InterPro" id="IPR001969">
    <property type="entry name" value="Aspartic_peptidase_AS"/>
</dbReference>
<dbReference type="Proteomes" id="UP000683360">
    <property type="component" value="Unassembled WGS sequence"/>
</dbReference>
<dbReference type="InterPro" id="IPR050951">
    <property type="entry name" value="Retrovirus_Pol_polyprotein"/>
</dbReference>
<comment type="subcellular location">
    <subcellularLocation>
        <location evidence="1">Nucleus</location>
    </subcellularLocation>
</comment>
<dbReference type="OrthoDB" id="60033at2759"/>
<dbReference type="GO" id="GO:0043565">
    <property type="term" value="F:sequence-specific DNA binding"/>
    <property type="evidence" value="ECO:0007669"/>
    <property type="project" value="InterPro"/>
</dbReference>
<keyword evidence="10" id="KW-0229">DNA integration</keyword>
<keyword evidence="21" id="KW-1185">Reference proteome</keyword>
<dbReference type="InterPro" id="IPR000232">
    <property type="entry name" value="HSF_DNA-bd"/>
</dbReference>
<evidence type="ECO:0000256" key="9">
    <source>
        <dbReference type="ARBA" id="ARBA00022884"/>
    </source>
</evidence>
<keyword evidence="13 20" id="KW-0346">Stress response</keyword>
<dbReference type="FunFam" id="3.30.420.10:FF:000032">
    <property type="entry name" value="Retrovirus-related Pol polyprotein from transposon 297-like Protein"/>
    <property type="match status" value="1"/>
</dbReference>
<feature type="domain" description="Integrase catalytic" evidence="19">
    <location>
        <begin position="829"/>
        <end position="986"/>
    </location>
</feature>
<dbReference type="InterPro" id="IPR010542">
    <property type="entry name" value="Vert_HSTF_C"/>
</dbReference>
<dbReference type="FunFam" id="1.10.340.70:FF:000001">
    <property type="entry name" value="Retrovirus-related Pol polyprotein from transposon gypsy-like Protein"/>
    <property type="match status" value="1"/>
</dbReference>
<keyword evidence="7" id="KW-0378">Hydrolase</keyword>
<dbReference type="SMART" id="SM00415">
    <property type="entry name" value="HSF"/>
    <property type="match status" value="1"/>
</dbReference>
<dbReference type="GO" id="GO:0005634">
    <property type="term" value="C:nucleus"/>
    <property type="evidence" value="ECO:0007669"/>
    <property type="project" value="UniProtKB-SubCell"/>
</dbReference>
<dbReference type="InterPro" id="IPR036390">
    <property type="entry name" value="WH_DNA-bd_sf"/>
</dbReference>
<dbReference type="InterPro" id="IPR036388">
    <property type="entry name" value="WH-like_DNA-bd_sf"/>
</dbReference>
<dbReference type="CDD" id="cd09274">
    <property type="entry name" value="RNase_HI_RT_Ty3"/>
    <property type="match status" value="1"/>
</dbReference>
<dbReference type="GO" id="GO:0003964">
    <property type="term" value="F:RNA-directed DNA polymerase activity"/>
    <property type="evidence" value="ECO:0007669"/>
    <property type="project" value="UniProtKB-KW"/>
</dbReference>
<dbReference type="Gene3D" id="1.10.340.70">
    <property type="match status" value="1"/>
</dbReference>
<evidence type="ECO:0000313" key="21">
    <source>
        <dbReference type="Proteomes" id="UP000683360"/>
    </source>
</evidence>
<keyword evidence="6" id="KW-0255">Endonuclease</keyword>
<dbReference type="FunFam" id="3.30.70.270:FF:000020">
    <property type="entry name" value="Transposon Tf2-6 polyprotein-like Protein"/>
    <property type="match status" value="1"/>
</dbReference>
<evidence type="ECO:0000256" key="15">
    <source>
        <dbReference type="ARBA" id="ARBA00023163"/>
    </source>
</evidence>
<dbReference type="Gene3D" id="3.10.20.370">
    <property type="match status" value="1"/>
</dbReference>
<dbReference type="SUPFAM" id="SSF50630">
    <property type="entry name" value="Acid proteases"/>
    <property type="match status" value="1"/>
</dbReference>
<dbReference type="Pfam" id="PF00665">
    <property type="entry name" value="rve"/>
    <property type="match status" value="1"/>
</dbReference>
<dbReference type="Pfam" id="PF06546">
    <property type="entry name" value="Vert_HS_TF"/>
    <property type="match status" value="1"/>
</dbReference>
<evidence type="ECO:0000256" key="13">
    <source>
        <dbReference type="ARBA" id="ARBA00023016"/>
    </source>
</evidence>
<dbReference type="SUPFAM" id="SSF56672">
    <property type="entry name" value="DNA/RNA polymerases"/>
    <property type="match status" value="1"/>
</dbReference>
<dbReference type="Pfam" id="PF17921">
    <property type="entry name" value="Integrase_H2C2"/>
    <property type="match status" value="1"/>
</dbReference>
<dbReference type="GO" id="GO:0004519">
    <property type="term" value="F:endonuclease activity"/>
    <property type="evidence" value="ECO:0007669"/>
    <property type="project" value="UniProtKB-KW"/>
</dbReference>
<evidence type="ECO:0000259" key="19">
    <source>
        <dbReference type="PROSITE" id="PS50994"/>
    </source>
</evidence>
<dbReference type="InterPro" id="IPR043502">
    <property type="entry name" value="DNA/RNA_pol_sf"/>
</dbReference>
<comment type="similarity">
    <text evidence="2 17">Belongs to the HSF family.</text>
</comment>
<evidence type="ECO:0000256" key="7">
    <source>
        <dbReference type="ARBA" id="ARBA00022801"/>
    </source>
</evidence>
<dbReference type="SUPFAM" id="SSF53098">
    <property type="entry name" value="Ribonuclease H-like"/>
    <property type="match status" value="1"/>
</dbReference>
<keyword evidence="12" id="KW-0805">Transcription regulation</keyword>
<evidence type="ECO:0000313" key="20">
    <source>
        <dbReference type="EMBL" id="CAG2200262.1"/>
    </source>
</evidence>
<keyword evidence="3" id="KW-0808">Transferase</keyword>
<evidence type="ECO:0000256" key="2">
    <source>
        <dbReference type="ARBA" id="ARBA00006403"/>
    </source>
</evidence>
<dbReference type="CDD" id="cd00303">
    <property type="entry name" value="retropepsin_like"/>
    <property type="match status" value="1"/>
</dbReference>
<keyword evidence="15" id="KW-0804">Transcription</keyword>
<organism evidence="20 21">
    <name type="scientific">Mytilus edulis</name>
    <name type="common">Blue mussel</name>
    <dbReference type="NCBI Taxonomy" id="6550"/>
    <lineage>
        <taxon>Eukaryota</taxon>
        <taxon>Metazoa</taxon>
        <taxon>Spiralia</taxon>
        <taxon>Lophotrochozoa</taxon>
        <taxon>Mollusca</taxon>
        <taxon>Bivalvia</taxon>
        <taxon>Autobranchia</taxon>
        <taxon>Pteriomorphia</taxon>
        <taxon>Mytilida</taxon>
        <taxon>Mytiloidea</taxon>
        <taxon>Mytilidae</taxon>
        <taxon>Mytilinae</taxon>
        <taxon>Mytilus</taxon>
    </lineage>
</organism>
<dbReference type="SUPFAM" id="SSF46785">
    <property type="entry name" value="Winged helix' DNA-binding domain"/>
    <property type="match status" value="1"/>
</dbReference>
<dbReference type="Pfam" id="PF00447">
    <property type="entry name" value="HSF_DNA-bind"/>
    <property type="match status" value="1"/>
</dbReference>
<keyword evidence="16" id="KW-0539">Nucleus</keyword>
<name>A0A8S3QZA1_MYTED</name>
<feature type="compositionally biased region" description="Basic and acidic residues" evidence="18">
    <location>
        <begin position="80"/>
        <end position="92"/>
    </location>
</feature>
<dbReference type="PROSITE" id="PS00434">
    <property type="entry name" value="HSF_DOMAIN"/>
    <property type="match status" value="1"/>
</dbReference>
<dbReference type="PROSITE" id="PS00141">
    <property type="entry name" value="ASP_PROTEASE"/>
    <property type="match status" value="1"/>
</dbReference>
<sequence length="1614" mass="184160">MPNKEKTLCDQFSQNVQDSYLRKHLKQIVRAQSHIPFLDLREEAIMWSEEEEYKDKRYNTKTKSETTDTVPEEPTTDVCASKDKTDSSSEQSDKFNQLLGIVQKQSEQIETLTKIVNTKQQPTSYNSRYNRSQDCRLSSCEFQEVGKRVESTVKSPIVDDNHMDSIQADRLVGKCPTVSAYVAGFKVNCLVDTGSTVTTVTESFYNRFLRRCTDLQTDITFNLKGANGTCIPYIGYVEVDIDIMGQRLPNRGVLIVKDPIDSYTRIRKANVPGLLGMNVISLCKKLLQEDYGNQYSEEVTEIAENFKLRELFKACDKNEHCNTIGFVKLCSNSPVRIPANSVIILNGTGPNLPRLYDAVVEPLHTSGHLPSTFIVVHTFVTVRNGRLTFRVANIGDDDIWLAPRTRVGILLKDEGIHTDPDKISAVQDFEIPTTVKKLKSFLGLAGYYRRFTQGFSKIAGPLHKLAQKFTPHPRKLFGKEWTTDCQTAFDTLKEHLVTAPILSYAKFDEPFILETDASMQGLGAVLSQYIDGKLRVVAYASRALRPNERNMDNYSSRKLELLALTWAITEKFRDYLLGSKFTVFTDNNPLCYLQTSKLSAHEQRWLSKLAVFNFEVKYRQAKHNNNADALSRMHDKIELSKSEDVKNLLQTFAAGTVVPNDLASNIQSVSRKSVYTEEAFVTLPTLDRQEIKDLQERDTVVGKFIEIWNTKRKPLRSEQRKFDRPLVTLLRQWDRIEVVDGLVYRVIIDPNQGQLKQLILPAVLRDKVLKNCHDKLGHQGIERTFCSIRIRCYWPGMFRHIKDYCKSCERCIVSKMPQPAIRPAMGHLIASRPLQILAIDFTVLEPAHGKENVLVMTDIFTKFTRAVPTKDQKADTVANVLLTEWFCVYGVPERLHSDQGRNFESDVICQLCKLYQISRSRTTPYHPEGNAQCERFNRTLHNLLKSLSPDKKKHWPKYLPELVFSYNVSQNSTTGYSPYYLLFGRSPKLPIDFLLGTNQTDETDQSLDEWIIAHQNRLRYAYEKAGEQTKDRAEYRKNKHDEQRFNPEICVSDKVYIRNRGVHGRNKIQDTWSSTVYRVVRLSENTVSVEPNDGAGVSRTLNRRDVIKCNIQQSVDDNSSESDSSDDMFIPRRTTRATAGKHTNPNRLPNSIFSKISNTRNNIKSRSQHYKNGTSFHVYDQGRFAKDILPHYFKHSNIASFIRQLNMYGFRKVSHIEHGIKDEADDLEFQHLYFIRGQQHLLDKIKRKIAGTTAQVKTEPMQEVPQQDLTNVITEVQVMREKQETVNTKLSSMKRENELLWREVASLRQKHVKQQQIVNKLIQFLIHLVGGRSGIGLNLNRKRPLMLSDSNQASPPSKMKKYAKNDLPVYSVQSPESAQNADGGPVISELPDQDVFLNRNPVNQTATSNSNLSDIKPIFTAEPTYTAEQLPNRQFVHLPFSGDPATDTNYLSGLLPNTSPENSFNQSLQQKVKPPFGRQQSIHDLNDHVDTLQYDLDGLRDVLSSNQYSIDPSFLLGLFKTDSTLSEQDVNNVINIMDPDNIKTDDHEHDESGLNTSGSELVQYKPDVLPDLFDLASLTKDDEDVISNSLGDVGDIPQMQRTFTQQHVPADDLD</sequence>
<dbReference type="InterPro" id="IPR043128">
    <property type="entry name" value="Rev_trsase/Diguanyl_cyclase"/>
</dbReference>
<dbReference type="InterPro" id="IPR021109">
    <property type="entry name" value="Peptidase_aspartic_dom_sf"/>
</dbReference>
<evidence type="ECO:0000256" key="16">
    <source>
        <dbReference type="ARBA" id="ARBA00023242"/>
    </source>
</evidence>
<evidence type="ECO:0000256" key="8">
    <source>
        <dbReference type="ARBA" id="ARBA00022842"/>
    </source>
</evidence>
<evidence type="ECO:0000256" key="10">
    <source>
        <dbReference type="ARBA" id="ARBA00022908"/>
    </source>
</evidence>
<dbReference type="FunFam" id="1.10.10.10:FF:000027">
    <property type="entry name" value="Heat shock transcription factor 1"/>
    <property type="match status" value="1"/>
</dbReference>